<keyword evidence="10" id="KW-0539">Nucleus</keyword>
<sequence length="672" mass="74149">MEWVSPNVAGSAARTDSPAQDPVPVSCPLCKHLIMYSLLTHYLVYKCRCRIFKDLLPTFIFQAANHKGVLESLVSTLPVGCFSTFNDVLLEETFVSATLPGHGAATLRNTNQLRSDQRFCDITIVANDNLKFRGHRVILAACSPFLRDQFLLNPSSELQVHCLNSRIVADLLLSCYTGLLEFGVRDIVNYLTAASYLQMEHVVEKCRAALTQFIEPQIHSLHEGAPGASAGSKGKAGAGGGNPGNRKGAGLTKQQKHPVQALSHSHQSNQSQPSPFQLLQHSHQHTRYQHTTGQAENPEELKVKVEEFPEDCADDFEDEYEELSDVCIVEDGGSMGGWMGREREREEGVEAEGGGSEILNKEEEEEEDNKETLMTTNEAQTTSTTTARSSGSPKTRGRKPTLWDYRRQQQGILGREGTPIQEGDGVHSTGEGLGGGGGEEEEGGGESSLGEEREEERGFKSYYQPLQEHHLGEGHGLAEVEEEGCVGLECPEDAARRVGSTSSSYEGSSSSVEMAQRDFLAPHCGLFPPQQQPPVSLGSSGVKTIKCSRCEEFFQSVERLVTHMRASHCVFMCPRCGKQFNHTSNLNRHMNVHRGIKSHACHVCAKSFTQKSTLYDHMNLHSGERPYRCSYCHVRFAHKPAIRRHLKEQHGKTTAENCMDANSVAEINVVVR</sequence>
<evidence type="ECO:0000256" key="4">
    <source>
        <dbReference type="ARBA" id="ARBA00022737"/>
    </source>
</evidence>
<evidence type="ECO:0000256" key="1">
    <source>
        <dbReference type="ARBA" id="ARBA00003767"/>
    </source>
</evidence>
<keyword evidence="5 11" id="KW-0863">Zinc-finger</keyword>
<accession>A0A444UCP1</accession>
<protein>
    <submittedName>
        <fullName evidence="15">Zinc finger and BTB domain-containing protein 12</fullName>
    </submittedName>
</protein>
<dbReference type="SUPFAM" id="SSF54695">
    <property type="entry name" value="POZ domain"/>
    <property type="match status" value="1"/>
</dbReference>
<evidence type="ECO:0000256" key="9">
    <source>
        <dbReference type="ARBA" id="ARBA00023163"/>
    </source>
</evidence>
<feature type="compositionally biased region" description="Low complexity" evidence="12">
    <location>
        <begin position="375"/>
        <end position="392"/>
    </location>
</feature>
<feature type="region of interest" description="Disordered" evidence="12">
    <location>
        <begin position="224"/>
        <end position="300"/>
    </location>
</feature>
<evidence type="ECO:0000256" key="8">
    <source>
        <dbReference type="ARBA" id="ARBA00023125"/>
    </source>
</evidence>
<feature type="domain" description="C2H2-type" evidence="14">
    <location>
        <begin position="627"/>
        <end position="655"/>
    </location>
</feature>
<evidence type="ECO:0000313" key="15">
    <source>
        <dbReference type="EMBL" id="RXM32954.1"/>
    </source>
</evidence>
<dbReference type="Pfam" id="PF00096">
    <property type="entry name" value="zf-C2H2"/>
    <property type="match status" value="2"/>
</dbReference>
<dbReference type="Gene3D" id="3.30.160.60">
    <property type="entry name" value="Classic Zinc Finger"/>
    <property type="match status" value="3"/>
</dbReference>
<dbReference type="SMART" id="SM00355">
    <property type="entry name" value="ZnF_C2H2"/>
    <property type="match status" value="4"/>
</dbReference>
<dbReference type="AlphaFoldDB" id="A0A444UCP1"/>
<evidence type="ECO:0000256" key="5">
    <source>
        <dbReference type="ARBA" id="ARBA00022771"/>
    </source>
</evidence>
<dbReference type="GO" id="GO:0000978">
    <property type="term" value="F:RNA polymerase II cis-regulatory region sequence-specific DNA binding"/>
    <property type="evidence" value="ECO:0007669"/>
    <property type="project" value="TreeGrafter"/>
</dbReference>
<feature type="domain" description="C2H2-type" evidence="14">
    <location>
        <begin position="571"/>
        <end position="598"/>
    </location>
</feature>
<comment type="subcellular location">
    <subcellularLocation>
        <location evidence="2">Nucleus</location>
    </subcellularLocation>
</comment>
<keyword evidence="8" id="KW-0238">DNA-binding</keyword>
<evidence type="ECO:0000256" key="7">
    <source>
        <dbReference type="ARBA" id="ARBA00023015"/>
    </source>
</evidence>
<evidence type="ECO:0000259" key="14">
    <source>
        <dbReference type="PROSITE" id="PS50157"/>
    </source>
</evidence>
<feature type="region of interest" description="Disordered" evidence="12">
    <location>
        <begin position="337"/>
        <end position="457"/>
    </location>
</feature>
<dbReference type="InterPro" id="IPR000210">
    <property type="entry name" value="BTB/POZ_dom"/>
</dbReference>
<reference evidence="15 16" key="1">
    <citation type="submission" date="2019-01" db="EMBL/GenBank/DDBJ databases">
        <title>Draft Genome and Complete Hox-Cluster Characterization of the Sterlet Sturgeon (Acipenser ruthenus).</title>
        <authorList>
            <person name="Wei Q."/>
        </authorList>
    </citation>
    <scope>NUCLEOTIDE SEQUENCE [LARGE SCALE GENOMIC DNA]</scope>
    <source>
        <strain evidence="15">WHYD16114868_AA</strain>
        <tissue evidence="15">Blood</tissue>
    </source>
</reference>
<keyword evidence="7" id="KW-0805">Transcription regulation</keyword>
<dbReference type="InterPro" id="IPR011333">
    <property type="entry name" value="SKP1/BTB/POZ_sf"/>
</dbReference>
<evidence type="ECO:0000256" key="10">
    <source>
        <dbReference type="ARBA" id="ARBA00023242"/>
    </source>
</evidence>
<keyword evidence="4" id="KW-0677">Repeat</keyword>
<feature type="compositionally biased region" description="Gly residues" evidence="12">
    <location>
        <begin position="234"/>
        <end position="243"/>
    </location>
</feature>
<dbReference type="InterPro" id="IPR050457">
    <property type="entry name" value="ZnFinger_BTB_dom_contain"/>
</dbReference>
<proteinExistence type="predicted"/>
<organism evidence="15 16">
    <name type="scientific">Acipenser ruthenus</name>
    <name type="common">Sterlet sturgeon</name>
    <dbReference type="NCBI Taxonomy" id="7906"/>
    <lineage>
        <taxon>Eukaryota</taxon>
        <taxon>Metazoa</taxon>
        <taxon>Chordata</taxon>
        <taxon>Craniata</taxon>
        <taxon>Vertebrata</taxon>
        <taxon>Euteleostomi</taxon>
        <taxon>Actinopterygii</taxon>
        <taxon>Chondrostei</taxon>
        <taxon>Acipenseriformes</taxon>
        <taxon>Acipenseridae</taxon>
        <taxon>Acipenser</taxon>
    </lineage>
</organism>
<gene>
    <name evidence="15" type="ORF">EOD39_15560</name>
</gene>
<keyword evidence="16" id="KW-1185">Reference proteome</keyword>
<dbReference type="PROSITE" id="PS50157">
    <property type="entry name" value="ZINC_FINGER_C2H2_2"/>
    <property type="match status" value="4"/>
</dbReference>
<keyword evidence="6" id="KW-0862">Zinc</keyword>
<dbReference type="SMART" id="SM00225">
    <property type="entry name" value="BTB"/>
    <property type="match status" value="1"/>
</dbReference>
<dbReference type="PROSITE" id="PS00028">
    <property type="entry name" value="ZINC_FINGER_C2H2_1"/>
    <property type="match status" value="3"/>
</dbReference>
<dbReference type="InterPro" id="IPR036236">
    <property type="entry name" value="Znf_C2H2_sf"/>
</dbReference>
<comment type="function">
    <text evidence="1">May be involved in transcriptional regulation.</text>
</comment>
<evidence type="ECO:0000259" key="13">
    <source>
        <dbReference type="PROSITE" id="PS50097"/>
    </source>
</evidence>
<feature type="region of interest" description="Disordered" evidence="12">
    <location>
        <begin position="1"/>
        <end position="22"/>
    </location>
</feature>
<dbReference type="Gene3D" id="3.30.710.10">
    <property type="entry name" value="Potassium Channel Kv1.1, Chain A"/>
    <property type="match status" value="1"/>
</dbReference>
<evidence type="ECO:0000256" key="6">
    <source>
        <dbReference type="ARBA" id="ARBA00022833"/>
    </source>
</evidence>
<feature type="domain" description="BTB" evidence="13">
    <location>
        <begin position="120"/>
        <end position="184"/>
    </location>
</feature>
<name>A0A444UCP1_ACIRT</name>
<dbReference type="PANTHER" id="PTHR46105:SF29">
    <property type="entry name" value="ZINC FINGER AND BTB DOMAIN CONTAINING 12"/>
    <property type="match status" value="1"/>
</dbReference>
<evidence type="ECO:0000256" key="12">
    <source>
        <dbReference type="SAM" id="MobiDB-lite"/>
    </source>
</evidence>
<dbReference type="PROSITE" id="PS50097">
    <property type="entry name" value="BTB"/>
    <property type="match status" value="1"/>
</dbReference>
<comment type="caution">
    <text evidence="15">The sequence shown here is derived from an EMBL/GenBank/DDBJ whole genome shotgun (WGS) entry which is preliminary data.</text>
</comment>
<dbReference type="EMBL" id="SCEB01214823">
    <property type="protein sequence ID" value="RXM32954.1"/>
    <property type="molecule type" value="Genomic_DNA"/>
</dbReference>
<dbReference type="Pfam" id="PF00651">
    <property type="entry name" value="BTB"/>
    <property type="match status" value="1"/>
</dbReference>
<feature type="compositionally biased region" description="Low complexity" evidence="12">
    <location>
        <begin position="260"/>
        <end position="281"/>
    </location>
</feature>
<evidence type="ECO:0000313" key="16">
    <source>
        <dbReference type="Proteomes" id="UP000289886"/>
    </source>
</evidence>
<dbReference type="PANTHER" id="PTHR46105">
    <property type="entry name" value="AGAP004733-PA"/>
    <property type="match status" value="1"/>
</dbReference>
<feature type="domain" description="C2H2-type" evidence="14">
    <location>
        <begin position="545"/>
        <end position="568"/>
    </location>
</feature>
<evidence type="ECO:0000256" key="3">
    <source>
        <dbReference type="ARBA" id="ARBA00022723"/>
    </source>
</evidence>
<feature type="domain" description="C2H2-type" evidence="14">
    <location>
        <begin position="599"/>
        <end position="626"/>
    </location>
</feature>
<dbReference type="Proteomes" id="UP000289886">
    <property type="component" value="Unassembled WGS sequence"/>
</dbReference>
<dbReference type="InterPro" id="IPR013087">
    <property type="entry name" value="Znf_C2H2_type"/>
</dbReference>
<dbReference type="FunFam" id="3.30.160.60:FF:000446">
    <property type="entry name" value="Zinc finger protein"/>
    <property type="match status" value="1"/>
</dbReference>
<evidence type="ECO:0000256" key="11">
    <source>
        <dbReference type="PROSITE-ProRule" id="PRU00042"/>
    </source>
</evidence>
<evidence type="ECO:0000256" key="2">
    <source>
        <dbReference type="ARBA" id="ARBA00004123"/>
    </source>
</evidence>
<dbReference type="SUPFAM" id="SSF57667">
    <property type="entry name" value="beta-beta-alpha zinc fingers"/>
    <property type="match status" value="3"/>
</dbReference>
<dbReference type="FunFam" id="3.30.160.60:FF:000065">
    <property type="entry name" value="B-cell CLL/lymphoma 6, member B"/>
    <property type="match status" value="1"/>
</dbReference>
<feature type="compositionally biased region" description="Low complexity" evidence="12">
    <location>
        <begin position="224"/>
        <end position="233"/>
    </location>
</feature>
<keyword evidence="3" id="KW-0479">Metal-binding</keyword>
<keyword evidence="9" id="KW-0804">Transcription</keyword>
<dbReference type="GO" id="GO:0008270">
    <property type="term" value="F:zinc ion binding"/>
    <property type="evidence" value="ECO:0007669"/>
    <property type="project" value="UniProtKB-KW"/>
</dbReference>
<dbReference type="GO" id="GO:0000981">
    <property type="term" value="F:DNA-binding transcription factor activity, RNA polymerase II-specific"/>
    <property type="evidence" value="ECO:0007669"/>
    <property type="project" value="TreeGrafter"/>
</dbReference>